<feature type="transmembrane region" description="Helical" evidence="11">
    <location>
        <begin position="419"/>
        <end position="440"/>
    </location>
</feature>
<evidence type="ECO:0000256" key="9">
    <source>
        <dbReference type="ARBA" id="ARBA00023224"/>
    </source>
</evidence>
<keyword evidence="7 10" id="KW-0675">Receptor</keyword>
<keyword evidence="8" id="KW-0325">Glycoprotein</keyword>
<feature type="transmembrane region" description="Helical" evidence="11">
    <location>
        <begin position="99"/>
        <end position="120"/>
    </location>
</feature>
<accession>A0ABN8NA05</accession>
<comment type="similarity">
    <text evidence="10">Belongs to the G-protein coupled receptor 1 family.</text>
</comment>
<keyword evidence="14" id="KW-1185">Reference proteome</keyword>
<feature type="transmembrane region" description="Helical" evidence="11">
    <location>
        <begin position="461"/>
        <end position="481"/>
    </location>
</feature>
<feature type="transmembrane region" description="Helical" evidence="11">
    <location>
        <begin position="668"/>
        <end position="685"/>
    </location>
</feature>
<dbReference type="PROSITE" id="PS00237">
    <property type="entry name" value="G_PROTEIN_RECEP_F1_1"/>
    <property type="match status" value="3"/>
</dbReference>
<feature type="transmembrane region" description="Helical" evidence="11">
    <location>
        <begin position="493"/>
        <end position="510"/>
    </location>
</feature>
<dbReference type="PANTHER" id="PTHR24246:SF27">
    <property type="entry name" value="ADENOSINE RECEPTOR, ISOFORM A"/>
    <property type="match status" value="1"/>
</dbReference>
<comment type="caution">
    <text evidence="13">The sequence shown here is derived from an EMBL/GenBank/DDBJ whole genome shotgun (WGS) entry which is preliminary data.</text>
</comment>
<evidence type="ECO:0000256" key="2">
    <source>
        <dbReference type="ARBA" id="ARBA00022475"/>
    </source>
</evidence>
<dbReference type="EMBL" id="CALNXK010000011">
    <property type="protein sequence ID" value="CAH3043590.1"/>
    <property type="molecule type" value="Genomic_DNA"/>
</dbReference>
<dbReference type="Pfam" id="PF00001">
    <property type="entry name" value="7tm_1"/>
    <property type="match status" value="4"/>
</dbReference>
<dbReference type="PANTHER" id="PTHR24246">
    <property type="entry name" value="OLFACTORY RECEPTOR AND ADENOSINE RECEPTOR"/>
    <property type="match status" value="1"/>
</dbReference>
<feature type="transmembrane region" description="Helical" evidence="11">
    <location>
        <begin position="546"/>
        <end position="567"/>
    </location>
</feature>
<dbReference type="CDD" id="cd00637">
    <property type="entry name" value="7tm_classA_rhodopsin-like"/>
    <property type="match status" value="3"/>
</dbReference>
<feature type="domain" description="G-protein coupled receptors family 1 profile" evidence="12">
    <location>
        <begin position="357"/>
        <end position="609"/>
    </location>
</feature>
<evidence type="ECO:0000256" key="3">
    <source>
        <dbReference type="ARBA" id="ARBA00022692"/>
    </source>
</evidence>
<feature type="transmembrane region" description="Helical" evidence="11">
    <location>
        <begin position="349"/>
        <end position="366"/>
    </location>
</feature>
<feature type="transmembrane region" description="Helical" evidence="11">
    <location>
        <begin position="58"/>
        <end position="79"/>
    </location>
</feature>
<evidence type="ECO:0000256" key="4">
    <source>
        <dbReference type="ARBA" id="ARBA00022989"/>
    </source>
</evidence>
<keyword evidence="9 10" id="KW-0807">Transducer</keyword>
<evidence type="ECO:0000256" key="10">
    <source>
        <dbReference type="RuleBase" id="RU000688"/>
    </source>
</evidence>
<feature type="transmembrane region" description="Helical" evidence="11">
    <location>
        <begin position="378"/>
        <end position="399"/>
    </location>
</feature>
<protein>
    <recommendedName>
        <fullName evidence="12">G-protein coupled receptors family 1 profile domain-containing protein</fullName>
    </recommendedName>
</protein>
<feature type="transmembrane region" description="Helical" evidence="11">
    <location>
        <begin position="587"/>
        <end position="611"/>
    </location>
</feature>
<feature type="transmembrane region" description="Helical" evidence="11">
    <location>
        <begin position="865"/>
        <end position="886"/>
    </location>
</feature>
<dbReference type="InterPro" id="IPR000276">
    <property type="entry name" value="GPCR_Rhodpsn"/>
</dbReference>
<feature type="non-terminal residue" evidence="13">
    <location>
        <position position="964"/>
    </location>
</feature>
<feature type="transmembrane region" description="Helical" evidence="11">
    <location>
        <begin position="267"/>
        <end position="291"/>
    </location>
</feature>
<feature type="transmembrane region" description="Helical" evidence="11">
    <location>
        <begin position="321"/>
        <end position="343"/>
    </location>
</feature>
<evidence type="ECO:0000256" key="7">
    <source>
        <dbReference type="ARBA" id="ARBA00023170"/>
    </source>
</evidence>
<dbReference type="Gene3D" id="1.20.1070.10">
    <property type="entry name" value="Rhodopsin 7-helix transmembrane proteins"/>
    <property type="match status" value="3"/>
</dbReference>
<name>A0ABN8NA05_9CNID</name>
<feature type="transmembrane region" description="Helical" evidence="11">
    <location>
        <begin position="906"/>
        <end position="930"/>
    </location>
</feature>
<keyword evidence="4 11" id="KW-1133">Transmembrane helix</keyword>
<keyword evidence="3 10" id="KW-0812">Transmembrane</keyword>
<evidence type="ECO:0000256" key="1">
    <source>
        <dbReference type="ARBA" id="ARBA00004651"/>
    </source>
</evidence>
<dbReference type="InterPro" id="IPR017452">
    <property type="entry name" value="GPCR_Rhodpsn_7TM"/>
</dbReference>
<feature type="transmembrane region" description="Helical" evidence="11">
    <location>
        <begin position="697"/>
        <end position="719"/>
    </location>
</feature>
<keyword evidence="6 11" id="KW-0472">Membrane</keyword>
<keyword evidence="5 10" id="KW-0297">G-protein coupled receptor</keyword>
<dbReference type="Proteomes" id="UP001159405">
    <property type="component" value="Unassembled WGS sequence"/>
</dbReference>
<comment type="subcellular location">
    <subcellularLocation>
        <location evidence="1">Cell membrane</location>
        <topology evidence="1">Multi-pass membrane protein</topology>
    </subcellularLocation>
</comment>
<feature type="transmembrane region" description="Helical" evidence="11">
    <location>
        <begin position="780"/>
        <end position="800"/>
    </location>
</feature>
<dbReference type="SUPFAM" id="SSF81321">
    <property type="entry name" value="Family A G protein-coupled receptor-like"/>
    <property type="match status" value="3"/>
</dbReference>
<dbReference type="PROSITE" id="PS50262">
    <property type="entry name" value="G_PROTEIN_RECEP_F1_2"/>
    <property type="match status" value="3"/>
</dbReference>
<feature type="transmembrane region" description="Helical" evidence="11">
    <location>
        <begin position="739"/>
        <end position="759"/>
    </location>
</feature>
<evidence type="ECO:0000313" key="14">
    <source>
        <dbReference type="Proteomes" id="UP001159405"/>
    </source>
</evidence>
<evidence type="ECO:0000256" key="11">
    <source>
        <dbReference type="SAM" id="Phobius"/>
    </source>
</evidence>
<dbReference type="PRINTS" id="PR00237">
    <property type="entry name" value="GPCRRHODOPSN"/>
</dbReference>
<evidence type="ECO:0000313" key="13">
    <source>
        <dbReference type="EMBL" id="CAH3043590.1"/>
    </source>
</evidence>
<feature type="domain" description="G-protein coupled receptors family 1 profile" evidence="12">
    <location>
        <begin position="37"/>
        <end position="289"/>
    </location>
</feature>
<reference evidence="13 14" key="1">
    <citation type="submission" date="2022-05" db="EMBL/GenBank/DDBJ databases">
        <authorList>
            <consortium name="Genoscope - CEA"/>
            <person name="William W."/>
        </authorList>
    </citation>
    <scope>NUCLEOTIDE SEQUENCE [LARGE SCALE GENOMIC DNA]</scope>
</reference>
<feature type="transmembrane region" description="Helical" evidence="11">
    <location>
        <begin position="20"/>
        <end position="46"/>
    </location>
</feature>
<feature type="transmembrane region" description="Helical" evidence="11">
    <location>
        <begin position="226"/>
        <end position="247"/>
    </location>
</feature>
<proteinExistence type="inferred from homology"/>
<feature type="transmembrane region" description="Helical" evidence="11">
    <location>
        <begin position="812"/>
        <end position="829"/>
    </location>
</feature>
<evidence type="ECO:0000256" key="8">
    <source>
        <dbReference type="ARBA" id="ARBA00023180"/>
    </source>
</evidence>
<feature type="transmembrane region" description="Helical" evidence="11">
    <location>
        <begin position="173"/>
        <end position="190"/>
    </location>
</feature>
<feature type="domain" description="G-protein coupled receptors family 1 profile" evidence="12">
    <location>
        <begin position="676"/>
        <end position="928"/>
    </location>
</feature>
<evidence type="ECO:0000256" key="5">
    <source>
        <dbReference type="ARBA" id="ARBA00023040"/>
    </source>
</evidence>
<sequence length="964" mass="108645">MSEKVDEHDHVEGLPTATFALAAGICSSLFGLFAALTNGLLLFTVFKDPYNYFRARATTYFIVSLSLSDLLGSCLVQSMYGASMYTISTGGQPQKLYEIALIFSHVTTKISILTVVALSLDRFLAVQLSVRYKRLVTVRKVIVCNSLIWIFCITFATSHSLDENREVFHVIDLHLQTTIPLTIMCALYTASYTEFRRYSRNVVFVRANTGGRPRIFLRNIRLEKKIVFTVVLIIIVLFISLLPNVIVTNLQECCHEELSSECGEPGFLLTKALSVPLLCVSCALNPFLYAWRIPQYRQVLRLFGGWICQRFRLRSHTVNTLELNIPSVLASASLPTATFAMVAGICSSLFGLFAALTNGLLLFTVFKDPYNYFRARATTYFISSLSLSDLLGGCLVQSMYAASMFTISTGGQPQKLYEIALIFSHVTTKISIFTVVALSLDRCLAVKLSVRYKRLITVRKAIVCNTLVWIFCITFETSHSLDENKEVFHVIDLHLQTTIPLTIMCALYTATYKEFRRYSRNVVFVRENTGGRSRIFLRNIRLEKKIVSTVVLIIIVLFISLLPYLIVTNLQERCQEGLSGECSEPGFLLTKALSVPLLCVSCALNPFLYAWRIPQYRQVLRLIGGWICQRFRLRNHTVNTLALNILASPSLGLPTATFALVAGICSSLFGLFAALTNGLLLFTVFKDPYNYFRARATTYFILSLSVSDLLGGCLVQSMYAASMFTISSGGQPQKLYETALIFSHVTTKISILTVVALSLDRFLAVKLSVRYKRVITVRKAIVCNALIWIFCITFETSHSLDENKEVFHVIDLHLQTTIPLTIMCALYTATYKEFRRYSRNVVFVRANTGGRSRIFLRNIRLEKKIISTVVLIIIVLFISLLPYLIVTNLQERCHEGLSSECSEPGFLLTKALSVPLLCVSCALNPFLYAWRIPQYRQVLRLIGGWFCQRFRLRSHAVNTLALNI</sequence>
<evidence type="ECO:0000256" key="6">
    <source>
        <dbReference type="ARBA" id="ARBA00023136"/>
    </source>
</evidence>
<evidence type="ECO:0000259" key="12">
    <source>
        <dbReference type="PROSITE" id="PS50262"/>
    </source>
</evidence>
<gene>
    <name evidence="13" type="ORF">PLOB_00003015</name>
</gene>
<feature type="transmembrane region" description="Helical" evidence="11">
    <location>
        <begin position="141"/>
        <end position="161"/>
    </location>
</feature>
<organism evidence="13 14">
    <name type="scientific">Porites lobata</name>
    <dbReference type="NCBI Taxonomy" id="104759"/>
    <lineage>
        <taxon>Eukaryota</taxon>
        <taxon>Metazoa</taxon>
        <taxon>Cnidaria</taxon>
        <taxon>Anthozoa</taxon>
        <taxon>Hexacorallia</taxon>
        <taxon>Scleractinia</taxon>
        <taxon>Fungiina</taxon>
        <taxon>Poritidae</taxon>
        <taxon>Porites</taxon>
    </lineage>
</organism>
<keyword evidence="2" id="KW-1003">Cell membrane</keyword>
<feature type="transmembrane region" description="Helical" evidence="11">
    <location>
        <begin position="641"/>
        <end position="662"/>
    </location>
</feature>